<dbReference type="FunCoup" id="D3BIH7">
    <property type="interactions" value="11"/>
</dbReference>
<name>D3BIH7_HETP5</name>
<dbReference type="Proteomes" id="UP000001396">
    <property type="component" value="Unassembled WGS sequence"/>
</dbReference>
<dbReference type="STRING" id="670386.D3BIH7"/>
<sequence length="278" mass="31851">MPLPLVTRKSIRDNQEHLDSAVELIKTVSGADWTFEIDFETIFSKLGDGCDYVKNDAGNFFYKEVAMSIANCVERACKQEMTKEALVEANSQSKVIIRVNEDKKNTNYWKYMFEAGSLVVIFRAPPCNVSDLTYFDLASIIPSPGALSLKARLNLKNNQEAIQESLEQIKVATKVDWSYDEESLETCYTTIDSNKDSIGEIFKEIINYVATNITKRCADEMVLEAFNEVTTNARIILRHNPKQSNYWQWIFENQNLVISFKSICNVSDNCYFDFEKLL</sequence>
<evidence type="ECO:0000313" key="1">
    <source>
        <dbReference type="EMBL" id="EFA78601.1"/>
    </source>
</evidence>
<organism evidence="1 2">
    <name type="scientific">Heterostelium pallidum (strain ATCC 26659 / Pp 5 / PN500)</name>
    <name type="common">Cellular slime mold</name>
    <name type="synonym">Polysphondylium pallidum</name>
    <dbReference type="NCBI Taxonomy" id="670386"/>
    <lineage>
        <taxon>Eukaryota</taxon>
        <taxon>Amoebozoa</taxon>
        <taxon>Evosea</taxon>
        <taxon>Eumycetozoa</taxon>
        <taxon>Dictyostelia</taxon>
        <taxon>Acytosteliales</taxon>
        <taxon>Acytosteliaceae</taxon>
        <taxon>Heterostelium</taxon>
    </lineage>
</organism>
<keyword evidence="2" id="KW-1185">Reference proteome</keyword>
<dbReference type="RefSeq" id="XP_020430725.1">
    <property type="nucleotide sequence ID" value="XM_020578886.1"/>
</dbReference>
<evidence type="ECO:0000313" key="2">
    <source>
        <dbReference type="Proteomes" id="UP000001396"/>
    </source>
</evidence>
<dbReference type="EMBL" id="ADBJ01000037">
    <property type="protein sequence ID" value="EFA78601.1"/>
    <property type="molecule type" value="Genomic_DNA"/>
</dbReference>
<protein>
    <submittedName>
        <fullName evidence="1">Uncharacterized protein</fullName>
    </submittedName>
</protein>
<comment type="caution">
    <text evidence="1">The sequence shown here is derived from an EMBL/GenBank/DDBJ whole genome shotgun (WGS) entry which is preliminary data.</text>
</comment>
<accession>D3BIH7</accession>
<reference evidence="1 2" key="1">
    <citation type="journal article" date="2011" name="Genome Res.">
        <title>Phylogeny-wide analysis of social amoeba genomes highlights ancient origins for complex intercellular communication.</title>
        <authorList>
            <person name="Heidel A.J."/>
            <person name="Lawal H.M."/>
            <person name="Felder M."/>
            <person name="Schilde C."/>
            <person name="Helps N.R."/>
            <person name="Tunggal B."/>
            <person name="Rivero F."/>
            <person name="John U."/>
            <person name="Schleicher M."/>
            <person name="Eichinger L."/>
            <person name="Platzer M."/>
            <person name="Noegel A.A."/>
            <person name="Schaap P."/>
            <person name="Gloeckner G."/>
        </authorList>
    </citation>
    <scope>NUCLEOTIDE SEQUENCE [LARGE SCALE GENOMIC DNA]</scope>
    <source>
        <strain evidence="2">ATCC 26659 / Pp 5 / PN500</strain>
    </source>
</reference>
<proteinExistence type="predicted"/>
<gene>
    <name evidence="1" type="ORF">PPL_08056</name>
</gene>
<dbReference type="AlphaFoldDB" id="D3BIH7"/>
<dbReference type="InParanoid" id="D3BIH7"/>
<dbReference type="GeneID" id="31363536"/>